<sequence>MSDPQIEIRIWMKENLEALGHGSKGRLAAALGVRPDAITRMLNTESEGKEVREIKAHELGAIARFFGKEPPGGDPTAIRFVPIAGLAGAGPDTEVHYATGDGNFGEIEAPKDAASTAEALEVRGNSMYGIAGDGYIIFYEDKEAPRPEHMGHMCVCFLEDDRVLVKIPHPGREPGLFNLESINAPMMLDVPVRYFAVVTDIKTRYAAQKFARRNPHHPIEDVTTSGRRVAS</sequence>
<dbReference type="EMBL" id="OBQD01000017">
    <property type="protein sequence ID" value="SOC45731.1"/>
    <property type="molecule type" value="Genomic_DNA"/>
</dbReference>
<gene>
    <name evidence="1" type="ORF">SAMN05892877_117120</name>
</gene>
<dbReference type="Proteomes" id="UP000219167">
    <property type="component" value="Unassembled WGS sequence"/>
</dbReference>
<proteinExistence type="predicted"/>
<dbReference type="CDD" id="cd06462">
    <property type="entry name" value="Peptidase_S24_S26"/>
    <property type="match status" value="1"/>
</dbReference>
<dbReference type="AlphaFoldDB" id="A0A285UZQ2"/>
<reference evidence="1 2" key="1">
    <citation type="submission" date="2017-08" db="EMBL/GenBank/DDBJ databases">
        <authorList>
            <person name="de Groot N.N."/>
        </authorList>
    </citation>
    <scope>NUCLEOTIDE SEQUENCE [LARGE SCALE GENOMIC DNA]</scope>
    <source>
        <strain evidence="1 2">JC85</strain>
    </source>
</reference>
<accession>A0A285UZQ2</accession>
<name>A0A285UZQ2_9HYPH</name>
<organism evidence="1 2">
    <name type="scientific">Rhizobium subbaraonis</name>
    <dbReference type="NCBI Taxonomy" id="908946"/>
    <lineage>
        <taxon>Bacteria</taxon>
        <taxon>Pseudomonadati</taxon>
        <taxon>Pseudomonadota</taxon>
        <taxon>Alphaproteobacteria</taxon>
        <taxon>Hyphomicrobiales</taxon>
        <taxon>Rhizobiaceae</taxon>
        <taxon>Rhizobium/Agrobacterium group</taxon>
        <taxon>Rhizobium</taxon>
    </lineage>
</organism>
<dbReference type="Gene3D" id="2.10.109.10">
    <property type="entry name" value="Umud Fragment, subunit A"/>
    <property type="match status" value="1"/>
</dbReference>
<protein>
    <submittedName>
        <fullName evidence="1">Phage repressor protein C with HTH and peptisase S24 domain</fullName>
    </submittedName>
</protein>
<dbReference type="RefSeq" id="WP_097142168.1">
    <property type="nucleotide sequence ID" value="NZ_OBQD01000017.1"/>
</dbReference>
<keyword evidence="2" id="KW-1185">Reference proteome</keyword>
<evidence type="ECO:0000313" key="2">
    <source>
        <dbReference type="Proteomes" id="UP000219167"/>
    </source>
</evidence>
<dbReference type="OrthoDB" id="528805at2"/>
<evidence type="ECO:0000313" key="1">
    <source>
        <dbReference type="EMBL" id="SOC45731.1"/>
    </source>
</evidence>